<dbReference type="InterPro" id="IPR001761">
    <property type="entry name" value="Peripla_BP/Lac1_sug-bd_dom"/>
</dbReference>
<feature type="domain" description="HTH lacI-type" evidence="4">
    <location>
        <begin position="6"/>
        <end position="60"/>
    </location>
</feature>
<evidence type="ECO:0000256" key="2">
    <source>
        <dbReference type="ARBA" id="ARBA00023125"/>
    </source>
</evidence>
<evidence type="ECO:0000259" key="4">
    <source>
        <dbReference type="PROSITE" id="PS50932"/>
    </source>
</evidence>
<dbReference type="PATRIC" id="fig|552518.3.peg.24"/>
<keyword evidence="6" id="KW-1185">Reference proteome</keyword>
<dbReference type="InterPro" id="IPR028082">
    <property type="entry name" value="Peripla_BP_I"/>
</dbReference>
<dbReference type="InterPro" id="IPR000843">
    <property type="entry name" value="HTH_LacI"/>
</dbReference>
<accession>A0A0F3IX19</accession>
<keyword evidence="3" id="KW-0804">Transcription</keyword>
<dbReference type="CDD" id="cd01392">
    <property type="entry name" value="HTH_LacI"/>
    <property type="match status" value="1"/>
</dbReference>
<evidence type="ECO:0000256" key="3">
    <source>
        <dbReference type="ARBA" id="ARBA00023163"/>
    </source>
</evidence>
<protein>
    <submittedName>
        <fullName evidence="5">LacI family transcriptional regulator</fullName>
    </submittedName>
</protein>
<dbReference type="OrthoDB" id="7170131at2"/>
<evidence type="ECO:0000313" key="6">
    <source>
        <dbReference type="Proteomes" id="UP000033774"/>
    </source>
</evidence>
<dbReference type="PANTHER" id="PTHR30146:SF138">
    <property type="entry name" value="TRANSCRIPTIONAL REGULATORY PROTEIN"/>
    <property type="match status" value="1"/>
</dbReference>
<dbReference type="Gene3D" id="1.10.260.40">
    <property type="entry name" value="lambda repressor-like DNA-binding domains"/>
    <property type="match status" value="1"/>
</dbReference>
<dbReference type="SUPFAM" id="SSF47413">
    <property type="entry name" value="lambda repressor-like DNA-binding domains"/>
    <property type="match status" value="1"/>
</dbReference>
<dbReference type="SUPFAM" id="SSF53822">
    <property type="entry name" value="Periplasmic binding protein-like I"/>
    <property type="match status" value="1"/>
</dbReference>
<dbReference type="Pfam" id="PF00356">
    <property type="entry name" value="LacI"/>
    <property type="match status" value="1"/>
</dbReference>
<keyword evidence="2" id="KW-0238">DNA-binding</keyword>
<reference evidence="5 6" key="1">
    <citation type="submission" date="2015-03" db="EMBL/GenBank/DDBJ databases">
        <title>Draft genome sequence of Elstera litoralis.</title>
        <authorList>
            <person name="Rahalkar M.C."/>
            <person name="Dhakephalkar P.K."/>
            <person name="Pore S.D."/>
            <person name="Arora P."/>
            <person name="Kapse N.G."/>
            <person name="Pandit P.S."/>
        </authorList>
    </citation>
    <scope>NUCLEOTIDE SEQUENCE [LARGE SCALE GENOMIC DNA]</scope>
    <source>
        <strain evidence="5 6">Dia-1</strain>
    </source>
</reference>
<gene>
    <name evidence="5" type="ORF">VZ95_00700</name>
</gene>
<dbReference type="InterPro" id="IPR010982">
    <property type="entry name" value="Lambda_DNA-bd_dom_sf"/>
</dbReference>
<dbReference type="PROSITE" id="PS50932">
    <property type="entry name" value="HTH_LACI_2"/>
    <property type="match status" value="1"/>
</dbReference>
<comment type="caution">
    <text evidence="5">The sequence shown here is derived from an EMBL/GenBank/DDBJ whole genome shotgun (WGS) entry which is preliminary data.</text>
</comment>
<dbReference type="RefSeq" id="WP_045774175.1">
    <property type="nucleotide sequence ID" value="NZ_LAJY01000010.1"/>
</dbReference>
<dbReference type="Gene3D" id="3.40.50.2300">
    <property type="match status" value="2"/>
</dbReference>
<sequence length="348" mass="38216">MANNRANLKTLADHLGLSVTTVSRALKDGPEVRPETIARVKEAAATFGYVPNIGGVHLRTGRTMKICSILYAPEVGDYGDPGFLAQVESLSKGLETSLYNLIVLAQTEGQGPLDPVRKTFEQRLADAVIFSRTTPQDTRAKYCLEQDFPFVSFGRTELLTPHAYIDHDDEGAVFDAVATLAREGHTRIALLNPTGTLTYLGLRVQGYRRALREAGLPFEPSLLRTAPLSVRGNREAITALLADDPSVTAFVCANQMSVVGALEGLLESGRDTVRDGLRVVGFGGMPFRMLSEQKVVYYYQPQRRVGTVLAHHILGLLNGEPPESQQSILTYTRIEDLRQFRTNEDLGE</sequence>
<dbReference type="SMART" id="SM00354">
    <property type="entry name" value="HTH_LACI"/>
    <property type="match status" value="1"/>
</dbReference>
<proteinExistence type="predicted"/>
<name>A0A0F3IX19_9PROT</name>
<dbReference type="PANTHER" id="PTHR30146">
    <property type="entry name" value="LACI-RELATED TRANSCRIPTIONAL REPRESSOR"/>
    <property type="match status" value="1"/>
</dbReference>
<dbReference type="EMBL" id="LAJY01000010">
    <property type="protein sequence ID" value="KJV11083.1"/>
    <property type="molecule type" value="Genomic_DNA"/>
</dbReference>
<dbReference type="Proteomes" id="UP000033774">
    <property type="component" value="Unassembled WGS sequence"/>
</dbReference>
<dbReference type="GO" id="GO:0000976">
    <property type="term" value="F:transcription cis-regulatory region binding"/>
    <property type="evidence" value="ECO:0007669"/>
    <property type="project" value="TreeGrafter"/>
</dbReference>
<evidence type="ECO:0000256" key="1">
    <source>
        <dbReference type="ARBA" id="ARBA00023015"/>
    </source>
</evidence>
<dbReference type="GO" id="GO:0003700">
    <property type="term" value="F:DNA-binding transcription factor activity"/>
    <property type="evidence" value="ECO:0007669"/>
    <property type="project" value="TreeGrafter"/>
</dbReference>
<organism evidence="5 6">
    <name type="scientific">Elstera litoralis</name>
    <dbReference type="NCBI Taxonomy" id="552518"/>
    <lineage>
        <taxon>Bacteria</taxon>
        <taxon>Pseudomonadati</taxon>
        <taxon>Pseudomonadota</taxon>
        <taxon>Alphaproteobacteria</taxon>
        <taxon>Rhodospirillales</taxon>
        <taxon>Rhodospirillaceae</taxon>
        <taxon>Elstera</taxon>
    </lineage>
</organism>
<dbReference type="AlphaFoldDB" id="A0A0F3IX19"/>
<dbReference type="Pfam" id="PF00532">
    <property type="entry name" value="Peripla_BP_1"/>
    <property type="match status" value="1"/>
</dbReference>
<keyword evidence="1" id="KW-0805">Transcription regulation</keyword>
<evidence type="ECO:0000313" key="5">
    <source>
        <dbReference type="EMBL" id="KJV11083.1"/>
    </source>
</evidence>